<keyword evidence="3" id="KW-0378">Hydrolase</keyword>
<dbReference type="OrthoDB" id="9777385at2"/>
<feature type="binding site" evidence="1">
    <location>
        <position position="116"/>
    </location>
    <ligand>
        <name>Mn(2+)</name>
        <dbReference type="ChEBI" id="CHEBI:29035"/>
        <label>2</label>
    </ligand>
</feature>
<dbReference type="InterPro" id="IPR011650">
    <property type="entry name" value="Peptidase_M20_dimer"/>
</dbReference>
<dbReference type="RefSeq" id="WP_047262411.1">
    <property type="nucleotide sequence ID" value="NZ_CP011542.1"/>
</dbReference>
<organism evidence="3 4">
    <name type="scientific">Corynebacterium mustelae</name>
    <dbReference type="NCBI Taxonomy" id="571915"/>
    <lineage>
        <taxon>Bacteria</taxon>
        <taxon>Bacillati</taxon>
        <taxon>Actinomycetota</taxon>
        <taxon>Actinomycetes</taxon>
        <taxon>Mycobacteriales</taxon>
        <taxon>Corynebacteriaceae</taxon>
        <taxon>Corynebacterium</taxon>
    </lineage>
</organism>
<dbReference type="PIRSF" id="PIRSF005962">
    <property type="entry name" value="Pept_M20D_amidohydro"/>
    <property type="match status" value="1"/>
</dbReference>
<dbReference type="Proteomes" id="UP000035199">
    <property type="component" value="Chromosome"/>
</dbReference>
<reference evidence="4" key="2">
    <citation type="submission" date="2015-05" db="EMBL/GenBank/DDBJ databases">
        <title>Complete genome sequence of Corynebacterium mustelae DSM 45274, isolated from various tissues of a male ferret with lethal sepsis.</title>
        <authorList>
            <person name="Ruckert C."/>
            <person name="Albersmeier A."/>
            <person name="Winkler A."/>
            <person name="Tauch A."/>
        </authorList>
    </citation>
    <scope>NUCLEOTIDE SEQUENCE [LARGE SCALE GENOMIC DNA]</scope>
    <source>
        <strain evidence="4">DSM 45274</strain>
    </source>
</reference>
<dbReference type="KEGG" id="cmv:CMUST_10275"/>
<dbReference type="PATRIC" id="fig|571915.4.peg.2181"/>
<dbReference type="InterPro" id="IPR002933">
    <property type="entry name" value="Peptidase_M20"/>
</dbReference>
<evidence type="ECO:0000259" key="2">
    <source>
        <dbReference type="Pfam" id="PF07687"/>
    </source>
</evidence>
<dbReference type="AlphaFoldDB" id="A0A0G3GYY6"/>
<keyword evidence="1" id="KW-0464">Manganese</keyword>
<dbReference type="Pfam" id="PF07687">
    <property type="entry name" value="M20_dimer"/>
    <property type="match status" value="1"/>
</dbReference>
<evidence type="ECO:0000256" key="1">
    <source>
        <dbReference type="PIRSR" id="PIRSR005962-1"/>
    </source>
</evidence>
<dbReference type="Pfam" id="PF01546">
    <property type="entry name" value="Peptidase_M20"/>
    <property type="match status" value="1"/>
</dbReference>
<comment type="cofactor">
    <cofactor evidence="1">
        <name>Mn(2+)</name>
        <dbReference type="ChEBI" id="CHEBI:29035"/>
    </cofactor>
    <text evidence="1">The Mn(2+) ion enhances activity.</text>
</comment>
<dbReference type="NCBIfam" id="TIGR01891">
    <property type="entry name" value="amidohydrolases"/>
    <property type="match status" value="1"/>
</dbReference>
<evidence type="ECO:0000313" key="4">
    <source>
        <dbReference type="Proteomes" id="UP000035199"/>
    </source>
</evidence>
<dbReference type="SUPFAM" id="SSF53187">
    <property type="entry name" value="Zn-dependent exopeptidases"/>
    <property type="match status" value="1"/>
</dbReference>
<dbReference type="EC" id="3.5.1.32" evidence="3"/>
<dbReference type="InterPro" id="IPR017439">
    <property type="entry name" value="Amidohydrolase"/>
</dbReference>
<dbReference type="SUPFAM" id="SSF55031">
    <property type="entry name" value="Bacterial exopeptidase dimerisation domain"/>
    <property type="match status" value="1"/>
</dbReference>
<name>A0A0G3GYY6_9CORY</name>
<feature type="binding site" evidence="1">
    <location>
        <position position="177"/>
    </location>
    <ligand>
        <name>Mn(2+)</name>
        <dbReference type="ChEBI" id="CHEBI:29035"/>
        <label>2</label>
    </ligand>
</feature>
<dbReference type="EMBL" id="CP011542">
    <property type="protein sequence ID" value="AKK06371.1"/>
    <property type="molecule type" value="Genomic_DNA"/>
</dbReference>
<feature type="binding site" evidence="1">
    <location>
        <position position="150"/>
    </location>
    <ligand>
        <name>Mn(2+)</name>
        <dbReference type="ChEBI" id="CHEBI:29035"/>
        <label>2</label>
    </ligand>
</feature>
<dbReference type="PANTHER" id="PTHR11014">
    <property type="entry name" value="PEPTIDASE M20 FAMILY MEMBER"/>
    <property type="match status" value="1"/>
</dbReference>
<keyword evidence="1" id="KW-0479">Metal-binding</keyword>
<keyword evidence="4" id="KW-1185">Reference proteome</keyword>
<proteinExistence type="predicted"/>
<dbReference type="Gene3D" id="3.30.70.360">
    <property type="match status" value="1"/>
</dbReference>
<dbReference type="PANTHER" id="PTHR11014:SF63">
    <property type="entry name" value="METALLOPEPTIDASE, PUTATIVE (AFU_ORTHOLOGUE AFUA_6G09600)-RELATED"/>
    <property type="match status" value="1"/>
</dbReference>
<protein>
    <submittedName>
        <fullName evidence="3">Amidohydrolase</fullName>
        <ecNumber evidence="3">3.5.1.32</ecNumber>
    </submittedName>
</protein>
<dbReference type="GO" id="GO:0046872">
    <property type="term" value="F:metal ion binding"/>
    <property type="evidence" value="ECO:0007669"/>
    <property type="project" value="UniProtKB-KW"/>
</dbReference>
<reference evidence="3 4" key="1">
    <citation type="journal article" date="2015" name="Genome Announc.">
        <title>Complete Genome Sequence of the Type Strain Corynebacterium mustelae DSM 45274, Isolated from Various Tissues of a Male Ferret with Lethal Sepsis.</title>
        <authorList>
            <person name="Ruckert C."/>
            <person name="Eimer J."/>
            <person name="Winkler A."/>
            <person name="Tauch A."/>
        </authorList>
    </citation>
    <scope>NUCLEOTIDE SEQUENCE [LARGE SCALE GENOMIC DNA]</scope>
    <source>
        <strain evidence="3 4">DSM 45274</strain>
    </source>
</reference>
<sequence length="419" mass="44876">MAENNISLPPTDFDCDLSWQEEFYHYLHANPELSGHEAETAAAIAAKLADFDCEVTTGIGGHGITAIFHNGPGSCVLMRADFDALPVKETTGVFYASEKEMPWHDGTTPVMHACGHDLHVTALLGVCAKLDGNRDKWAGTFIALFQPSEENGLGALSMINDGLDQIIPTPDVCFGQHIIAGHAGTVMSLPGAILAACDSIEITITGKSAHGSMPHTSIDPTFAAAMIVVRLQGIVGREIPPEEFAVVSVGTLESGRSNNTIPHEARLVLNCRTYSDEIKHQLYSAIERVVRAECAASGIQEEPTFRYFGTGPVTDNSTEVFAKVRPLFDAHFGAQSATATPWSASEDFSHIPRFFGCPYLFWFVGATPAEQWDAAEASGTIAETIPVNHMGNFLPDFSPTVKAAQEAGLIAVLAYLSGP</sequence>
<accession>A0A0G3GYY6</accession>
<evidence type="ECO:0000313" key="3">
    <source>
        <dbReference type="EMBL" id="AKK06371.1"/>
    </source>
</evidence>
<dbReference type="InterPro" id="IPR036264">
    <property type="entry name" value="Bact_exopeptidase_dim_dom"/>
</dbReference>
<dbReference type="Gene3D" id="3.40.630.10">
    <property type="entry name" value="Zn peptidases"/>
    <property type="match status" value="1"/>
</dbReference>
<dbReference type="GO" id="GO:0047980">
    <property type="term" value="F:hippurate hydrolase activity"/>
    <property type="evidence" value="ECO:0007669"/>
    <property type="project" value="UniProtKB-EC"/>
</dbReference>
<gene>
    <name evidence="3" type="ORF">CMUST_10275</name>
</gene>
<feature type="domain" description="Peptidase M20 dimerisation" evidence="2">
    <location>
        <begin position="199"/>
        <end position="294"/>
    </location>
</feature>
<dbReference type="STRING" id="571915.CMUST_10275"/>
<feature type="binding site" evidence="1">
    <location>
        <position position="114"/>
    </location>
    <ligand>
        <name>Mn(2+)</name>
        <dbReference type="ChEBI" id="CHEBI:29035"/>
        <label>2</label>
    </ligand>
</feature>